<dbReference type="SUPFAM" id="SSF51905">
    <property type="entry name" value="FAD/NAD(P)-binding domain"/>
    <property type="match status" value="1"/>
</dbReference>
<dbReference type="PANTHER" id="PTHR43706">
    <property type="entry name" value="NADH DEHYDROGENASE"/>
    <property type="match status" value="1"/>
</dbReference>
<comment type="caution">
    <text evidence="9">The sequence shown here is derived from an EMBL/GenBank/DDBJ whole genome shotgun (WGS) entry which is preliminary data.</text>
</comment>
<evidence type="ECO:0000256" key="1">
    <source>
        <dbReference type="ARBA" id="ARBA00005272"/>
    </source>
</evidence>
<dbReference type="AlphaFoldDB" id="A0A542ZD93"/>
<dbReference type="EC" id="1.6.5.9" evidence="2"/>
<dbReference type="EMBL" id="VFOR01000002">
    <property type="protein sequence ID" value="TQL58271.1"/>
    <property type="molecule type" value="Genomic_DNA"/>
</dbReference>
<keyword evidence="6" id="KW-0520">NAD</keyword>
<evidence type="ECO:0000256" key="7">
    <source>
        <dbReference type="ARBA" id="ARBA00047599"/>
    </source>
</evidence>
<comment type="catalytic activity">
    <reaction evidence="7">
        <text>a quinone + NADH + H(+) = a quinol + NAD(+)</text>
        <dbReference type="Rhea" id="RHEA:46160"/>
        <dbReference type="ChEBI" id="CHEBI:15378"/>
        <dbReference type="ChEBI" id="CHEBI:24646"/>
        <dbReference type="ChEBI" id="CHEBI:57540"/>
        <dbReference type="ChEBI" id="CHEBI:57945"/>
        <dbReference type="ChEBI" id="CHEBI:132124"/>
        <dbReference type="EC" id="1.6.5.9"/>
    </reaction>
</comment>
<name>A0A542ZD93_9ACTN</name>
<gene>
    <name evidence="9" type="ORF">FB460_2131</name>
</gene>
<dbReference type="InterPro" id="IPR023753">
    <property type="entry name" value="FAD/NAD-binding_dom"/>
</dbReference>
<keyword evidence="10" id="KW-1185">Reference proteome</keyword>
<dbReference type="Gene3D" id="3.50.50.100">
    <property type="match status" value="1"/>
</dbReference>
<dbReference type="InterPro" id="IPR036188">
    <property type="entry name" value="FAD/NAD-bd_sf"/>
</dbReference>
<dbReference type="PRINTS" id="PR00411">
    <property type="entry name" value="PNDRDTASEI"/>
</dbReference>
<dbReference type="OrthoDB" id="9781621at2"/>
<evidence type="ECO:0000313" key="9">
    <source>
        <dbReference type="EMBL" id="TQL58271.1"/>
    </source>
</evidence>
<keyword evidence="3" id="KW-0285">Flavoprotein</keyword>
<dbReference type="PANTHER" id="PTHR43706:SF47">
    <property type="entry name" value="EXTERNAL NADH-UBIQUINONE OXIDOREDUCTASE 1, MITOCHONDRIAL-RELATED"/>
    <property type="match status" value="1"/>
</dbReference>
<keyword evidence="4" id="KW-0274">FAD</keyword>
<sequence length="424" mass="46149">MCNAGDVSKPHVVIVGGGFAGLNAADELASMGCRVTIVDRRPYTTFQPLLYQVATGGLNPGDVTYSLRSYAGRRRAKVRFRRAGVTGIDSEARVVHCDRGEPIEYDFLVLAQGAGISHFGIPGAEENTYSIYTRGQALEVRDEVMTLLDRLAVDPYREAVIVVVGGGATGVEMAGTLAEMRMQGIPIAYPDVHPSRIRVMLVEMGDAVLAPFEPDLRDYTFEQLVQRGVDVRLQTAIAEVGPDTVRFKDGETMQADLVVWAAGIGAHPIVEEWGMPQGRGGRIEVSEHLLVHGHDRIFAVGDGAIIDDNALPQQAQPAIQQGRHVAQQIKALCTGEPLRPFAYVDKGTMATIGRSAAVVQLKNGPKFTGFPAWSFWVVLHLSFLLGGRNRIQAMINLGFRYLLYPRTANSIVGDVREEPTKADE</sequence>
<accession>A0A542ZD93</accession>
<evidence type="ECO:0000259" key="8">
    <source>
        <dbReference type="Pfam" id="PF07992"/>
    </source>
</evidence>
<evidence type="ECO:0000313" key="10">
    <source>
        <dbReference type="Proteomes" id="UP000316196"/>
    </source>
</evidence>
<organism evidence="9 10">
    <name type="scientific">Propioniferax innocua</name>
    <dbReference type="NCBI Taxonomy" id="1753"/>
    <lineage>
        <taxon>Bacteria</taxon>
        <taxon>Bacillati</taxon>
        <taxon>Actinomycetota</taxon>
        <taxon>Actinomycetes</taxon>
        <taxon>Propionibacteriales</taxon>
        <taxon>Propionibacteriaceae</taxon>
        <taxon>Propioniferax</taxon>
    </lineage>
</organism>
<evidence type="ECO:0000256" key="5">
    <source>
        <dbReference type="ARBA" id="ARBA00023002"/>
    </source>
</evidence>
<comment type="similarity">
    <text evidence="1">Belongs to the NADH dehydrogenase family.</text>
</comment>
<evidence type="ECO:0000256" key="6">
    <source>
        <dbReference type="ARBA" id="ARBA00023027"/>
    </source>
</evidence>
<dbReference type="PRINTS" id="PR00368">
    <property type="entry name" value="FADPNR"/>
</dbReference>
<reference evidence="9 10" key="1">
    <citation type="submission" date="2019-06" db="EMBL/GenBank/DDBJ databases">
        <title>Sequencing the genomes of 1000 actinobacteria strains.</title>
        <authorList>
            <person name="Klenk H.-P."/>
        </authorList>
    </citation>
    <scope>NUCLEOTIDE SEQUENCE [LARGE SCALE GENOMIC DNA]</scope>
    <source>
        <strain evidence="9 10">DSM 8251</strain>
    </source>
</reference>
<dbReference type="RefSeq" id="WP_142094078.1">
    <property type="nucleotide sequence ID" value="NZ_BAAAMD010000002.1"/>
</dbReference>
<protein>
    <recommendedName>
        <fullName evidence="2">NADH:ubiquinone reductase (non-electrogenic)</fullName>
        <ecNumber evidence="2">1.6.5.9</ecNumber>
    </recommendedName>
</protein>
<feature type="domain" description="FAD/NAD(P)-binding" evidence="8">
    <location>
        <begin position="11"/>
        <end position="322"/>
    </location>
</feature>
<dbReference type="InterPro" id="IPR045024">
    <property type="entry name" value="NDH-2"/>
</dbReference>
<dbReference type="Pfam" id="PF07992">
    <property type="entry name" value="Pyr_redox_2"/>
    <property type="match status" value="1"/>
</dbReference>
<dbReference type="GO" id="GO:0050136">
    <property type="term" value="F:NADH dehydrogenase (quinone) (non-electrogenic) activity"/>
    <property type="evidence" value="ECO:0007669"/>
    <property type="project" value="UniProtKB-EC"/>
</dbReference>
<evidence type="ECO:0000256" key="2">
    <source>
        <dbReference type="ARBA" id="ARBA00012637"/>
    </source>
</evidence>
<evidence type="ECO:0000256" key="4">
    <source>
        <dbReference type="ARBA" id="ARBA00022827"/>
    </source>
</evidence>
<evidence type="ECO:0000256" key="3">
    <source>
        <dbReference type="ARBA" id="ARBA00022630"/>
    </source>
</evidence>
<keyword evidence="5" id="KW-0560">Oxidoreductase</keyword>
<proteinExistence type="inferred from homology"/>
<dbReference type="Proteomes" id="UP000316196">
    <property type="component" value="Unassembled WGS sequence"/>
</dbReference>